<dbReference type="Proteomes" id="UP000663828">
    <property type="component" value="Unassembled WGS sequence"/>
</dbReference>
<name>A0A813VCI2_ADIRI</name>
<evidence type="ECO:0000313" key="1">
    <source>
        <dbReference type="EMBL" id="CAF0843411.1"/>
    </source>
</evidence>
<reference evidence="1" key="1">
    <citation type="submission" date="2021-02" db="EMBL/GenBank/DDBJ databases">
        <authorList>
            <person name="Nowell W R."/>
        </authorList>
    </citation>
    <scope>NUCLEOTIDE SEQUENCE</scope>
</reference>
<gene>
    <name evidence="1" type="ORF">XAT740_LOCUS5092</name>
</gene>
<organism evidence="1 2">
    <name type="scientific">Adineta ricciae</name>
    <name type="common">Rotifer</name>
    <dbReference type="NCBI Taxonomy" id="249248"/>
    <lineage>
        <taxon>Eukaryota</taxon>
        <taxon>Metazoa</taxon>
        <taxon>Spiralia</taxon>
        <taxon>Gnathifera</taxon>
        <taxon>Rotifera</taxon>
        <taxon>Eurotatoria</taxon>
        <taxon>Bdelloidea</taxon>
        <taxon>Adinetida</taxon>
        <taxon>Adinetidae</taxon>
        <taxon>Adineta</taxon>
    </lineage>
</organism>
<protein>
    <submittedName>
        <fullName evidence="1">Uncharacterized protein</fullName>
    </submittedName>
</protein>
<sequence>MYFFILSIPSSDSKKTISCEDGADETCSRTIHTNTYAAHNNNSTDWNNTGFPGTCDHYGGCLDLDAHVVIQGTCTCF</sequence>
<proteinExistence type="predicted"/>
<keyword evidence="2" id="KW-1185">Reference proteome</keyword>
<dbReference type="EMBL" id="CAJNOR010000216">
    <property type="protein sequence ID" value="CAF0843411.1"/>
    <property type="molecule type" value="Genomic_DNA"/>
</dbReference>
<dbReference type="AlphaFoldDB" id="A0A813VCI2"/>
<comment type="caution">
    <text evidence="1">The sequence shown here is derived from an EMBL/GenBank/DDBJ whole genome shotgun (WGS) entry which is preliminary data.</text>
</comment>
<evidence type="ECO:0000313" key="2">
    <source>
        <dbReference type="Proteomes" id="UP000663828"/>
    </source>
</evidence>
<accession>A0A813VCI2</accession>